<dbReference type="Gene3D" id="2.60.120.290">
    <property type="entry name" value="Spermadhesin, CUB domain"/>
    <property type="match status" value="1"/>
</dbReference>
<feature type="region of interest" description="Disordered" evidence="4">
    <location>
        <begin position="641"/>
        <end position="775"/>
    </location>
</feature>
<proteinExistence type="predicted"/>
<dbReference type="SUPFAM" id="SSF117281">
    <property type="entry name" value="Kelch motif"/>
    <property type="match status" value="1"/>
</dbReference>
<sequence length="775" mass="81226">MYLLNLEGTSPVWEAIGYNTSGSTTPVARSEHTFAAATLLQLPNTPDGMILFGGVDQTGKALADLHAFDFNTLEWHELAPAGTGPQKRKGHAACVLLNSLMAVMGGSDQDIPAVYDDVHMLDLRRNVWMQLTTTGVSRPVGRDGHTMLAIDETVYIFGGVNAQGEKLNDLWAFNAYSAVSGQLQWSQPLAMSTPPTARWGHSALISMGSMMLLSGAGSSDTLLSDVWTMTAGCSGDLSLTASRGHFSDGEGTYRNNLDCRWTIAPTLSNANVMLFITELELLDDSDRLEIYDGSTTNMLLASYTGSSIPPSIVSTGSSMLVRFVTNAAGDSGRGFEAAYHAVCAAGYLWNEVSASCQACPVGSYSEIANAPTCKPCPLGTYALSTGATVCTSCPTAATTSSPGAYLLQACTCQAGYYGWDNTCFVCPTGAECPGGNLVRALYGWCEAPVSVNGSASRPAYKHCCVPSKCPGGVAAACDGSVPTVGTDNCAVREISWDSMGQVSVTTGTWITFLLLSLLLLLLTFCMGVLTGVRRMLQKYLQRTVVPTEESDLSDLKQAQFGSVEMAPIMTPVQPFSPAPVVMPLPQTPAPVPERPAETPLATEGGTPFNAAMAGRTMAAWEPGPHGGEDIMIVDVDDLLNAHVPPPAMPSSAPPPPPVTQSDAAAAADSGHAVENAGGELANSEAGGESAETPKKKKKKKGKVGDDDEGGEAAAEASGDEAEGKKGTKKEKKEKNRKKSKDVGEEASEAEAEAEGEGEGGGGNEKKKKKKKKAEE</sequence>
<keyword evidence="3" id="KW-1015">Disulfide bond</keyword>
<organism evidence="7">
    <name type="scientific">Haptolina ericina</name>
    <dbReference type="NCBI Taxonomy" id="156174"/>
    <lineage>
        <taxon>Eukaryota</taxon>
        <taxon>Haptista</taxon>
        <taxon>Haptophyta</taxon>
        <taxon>Prymnesiophyceae</taxon>
        <taxon>Prymnesiales</taxon>
        <taxon>Prymnesiaceae</taxon>
        <taxon>Haptolina</taxon>
    </lineage>
</organism>
<name>A0A7S3B289_9EUKA</name>
<dbReference type="Gene3D" id="2.120.10.80">
    <property type="entry name" value="Kelch-type beta propeller"/>
    <property type="match status" value="1"/>
</dbReference>
<reference evidence="7" key="1">
    <citation type="submission" date="2021-01" db="EMBL/GenBank/DDBJ databases">
        <authorList>
            <person name="Corre E."/>
            <person name="Pelletier E."/>
            <person name="Niang G."/>
            <person name="Scheremetjew M."/>
            <person name="Finn R."/>
            <person name="Kale V."/>
            <person name="Holt S."/>
            <person name="Cochrane G."/>
            <person name="Meng A."/>
            <person name="Brown T."/>
            <person name="Cohen L."/>
        </authorList>
    </citation>
    <scope>NUCLEOTIDE SEQUENCE</scope>
    <source>
        <strain evidence="7">CCMP281</strain>
    </source>
</reference>
<evidence type="ECO:0000259" key="6">
    <source>
        <dbReference type="PROSITE" id="PS01180"/>
    </source>
</evidence>
<dbReference type="InterPro" id="IPR011641">
    <property type="entry name" value="Tyr-kin_ephrin_A/B_rcpt-like"/>
</dbReference>
<feature type="transmembrane region" description="Helical" evidence="5">
    <location>
        <begin position="509"/>
        <end position="532"/>
    </location>
</feature>
<dbReference type="EMBL" id="HBHX01041758">
    <property type="protein sequence ID" value="CAE0122454.1"/>
    <property type="molecule type" value="Transcribed_RNA"/>
</dbReference>
<dbReference type="PROSITE" id="PS01180">
    <property type="entry name" value="CUB"/>
    <property type="match status" value="1"/>
</dbReference>
<dbReference type="SUPFAM" id="SSF57184">
    <property type="entry name" value="Growth factor receptor domain"/>
    <property type="match status" value="1"/>
</dbReference>
<dbReference type="PANTHER" id="PTHR46093">
    <property type="entry name" value="ACYL-COA-BINDING DOMAIN-CONTAINING PROTEIN 5"/>
    <property type="match status" value="1"/>
</dbReference>
<feature type="compositionally biased region" description="Basic residues" evidence="4">
    <location>
        <begin position="765"/>
        <end position="775"/>
    </location>
</feature>
<gene>
    <name evidence="7" type="ORF">HERI1096_LOCUS23155</name>
</gene>
<protein>
    <recommendedName>
        <fullName evidence="6">CUB domain-containing protein</fullName>
    </recommendedName>
</protein>
<evidence type="ECO:0000256" key="2">
    <source>
        <dbReference type="ARBA" id="ARBA00022737"/>
    </source>
</evidence>
<dbReference type="Pfam" id="PF07699">
    <property type="entry name" value="Ephrin_rec_like"/>
    <property type="match status" value="1"/>
</dbReference>
<feature type="domain" description="CUB" evidence="6">
    <location>
        <begin position="233"/>
        <end position="342"/>
    </location>
</feature>
<keyword evidence="5" id="KW-1133">Transmembrane helix</keyword>
<dbReference type="InterPro" id="IPR009030">
    <property type="entry name" value="Growth_fac_rcpt_cys_sf"/>
</dbReference>
<feature type="compositionally biased region" description="Acidic residues" evidence="4">
    <location>
        <begin position="744"/>
        <end position="757"/>
    </location>
</feature>
<evidence type="ECO:0000256" key="1">
    <source>
        <dbReference type="ARBA" id="ARBA00022441"/>
    </source>
</evidence>
<keyword evidence="5" id="KW-0472">Membrane</keyword>
<feature type="compositionally biased region" description="Basic and acidic residues" evidence="4">
    <location>
        <begin position="721"/>
        <end position="733"/>
    </location>
</feature>
<accession>A0A7S3B289</accession>
<dbReference type="Gene3D" id="2.10.50.10">
    <property type="entry name" value="Tumor Necrosis Factor Receptor, subunit A, domain 2"/>
    <property type="match status" value="2"/>
</dbReference>
<dbReference type="AlphaFoldDB" id="A0A7S3B289"/>
<evidence type="ECO:0000256" key="3">
    <source>
        <dbReference type="ARBA" id="ARBA00023157"/>
    </source>
</evidence>
<keyword evidence="2" id="KW-0677">Repeat</keyword>
<dbReference type="Pfam" id="PF00431">
    <property type="entry name" value="CUB"/>
    <property type="match status" value="1"/>
</dbReference>
<evidence type="ECO:0000256" key="4">
    <source>
        <dbReference type="SAM" id="MobiDB-lite"/>
    </source>
</evidence>
<keyword evidence="1" id="KW-0880">Kelch repeat</keyword>
<evidence type="ECO:0000313" key="7">
    <source>
        <dbReference type="EMBL" id="CAE0122454.1"/>
    </source>
</evidence>
<dbReference type="SUPFAM" id="SSF49854">
    <property type="entry name" value="Spermadhesin, CUB domain"/>
    <property type="match status" value="1"/>
</dbReference>
<dbReference type="InterPro" id="IPR035914">
    <property type="entry name" value="Sperma_CUB_dom_sf"/>
</dbReference>
<dbReference type="Pfam" id="PF24681">
    <property type="entry name" value="Kelch_KLHDC2_KLHL20_DRC7"/>
    <property type="match status" value="1"/>
</dbReference>
<dbReference type="InterPro" id="IPR000859">
    <property type="entry name" value="CUB_dom"/>
</dbReference>
<dbReference type="CDD" id="cd00041">
    <property type="entry name" value="CUB"/>
    <property type="match status" value="1"/>
</dbReference>
<dbReference type="CDD" id="cd00185">
    <property type="entry name" value="TNFRSF"/>
    <property type="match status" value="1"/>
</dbReference>
<dbReference type="InterPro" id="IPR015915">
    <property type="entry name" value="Kelch-typ_b-propeller"/>
</dbReference>
<dbReference type="SMART" id="SM00042">
    <property type="entry name" value="CUB"/>
    <property type="match status" value="1"/>
</dbReference>
<dbReference type="SMART" id="SM01411">
    <property type="entry name" value="Ephrin_rec_like"/>
    <property type="match status" value="1"/>
</dbReference>
<keyword evidence="5" id="KW-0812">Transmembrane</keyword>
<evidence type="ECO:0000256" key="5">
    <source>
        <dbReference type="SAM" id="Phobius"/>
    </source>
</evidence>
<dbReference type="PANTHER" id="PTHR46093:SF18">
    <property type="entry name" value="FIBRONECTIN TYPE-III DOMAIN-CONTAINING PROTEIN"/>
    <property type="match status" value="1"/>
</dbReference>
<feature type="compositionally biased region" description="Pro residues" evidence="4">
    <location>
        <begin position="643"/>
        <end position="658"/>
    </location>
</feature>